<dbReference type="Gene3D" id="3.40.50.1860">
    <property type="match status" value="2"/>
</dbReference>
<evidence type="ECO:0000256" key="6">
    <source>
        <dbReference type="ARBA" id="ARBA00023316"/>
    </source>
</evidence>
<evidence type="ECO:0000256" key="1">
    <source>
        <dbReference type="ARBA" id="ARBA00001602"/>
    </source>
</evidence>
<feature type="active site" description="Proton donor/acceptor" evidence="7">
    <location>
        <position position="191"/>
    </location>
</feature>
<gene>
    <name evidence="7" type="primary">murI</name>
    <name evidence="8" type="ORF">SAMN05660772_00323</name>
</gene>
<evidence type="ECO:0000256" key="3">
    <source>
        <dbReference type="ARBA" id="ARBA00022960"/>
    </source>
</evidence>
<evidence type="ECO:0000256" key="5">
    <source>
        <dbReference type="ARBA" id="ARBA00023235"/>
    </source>
</evidence>
<dbReference type="GO" id="GO:0008881">
    <property type="term" value="F:glutamate racemase activity"/>
    <property type="evidence" value="ECO:0007669"/>
    <property type="project" value="UniProtKB-UniRule"/>
</dbReference>
<feature type="binding site" evidence="7">
    <location>
        <begin position="46"/>
        <end position="47"/>
    </location>
    <ligand>
        <name>substrate</name>
    </ligand>
</feature>
<feature type="binding site" evidence="7">
    <location>
        <begin position="192"/>
        <end position="193"/>
    </location>
    <ligand>
        <name>substrate</name>
    </ligand>
</feature>
<dbReference type="EMBL" id="FWWV01000002">
    <property type="protein sequence ID" value="SMB79301.1"/>
    <property type="molecule type" value="Genomic_DNA"/>
</dbReference>
<evidence type="ECO:0000256" key="7">
    <source>
        <dbReference type="HAMAP-Rule" id="MF_00258"/>
    </source>
</evidence>
<protein>
    <recommendedName>
        <fullName evidence="2 7">Glutamate racemase</fullName>
        <ecNumber evidence="2 7">5.1.1.3</ecNumber>
    </recommendedName>
</protein>
<feature type="binding site" evidence="7">
    <location>
        <begin position="14"/>
        <end position="15"/>
    </location>
    <ligand>
        <name>substrate</name>
    </ligand>
</feature>
<dbReference type="Pfam" id="PF01177">
    <property type="entry name" value="Asp_Glu_race"/>
    <property type="match status" value="1"/>
</dbReference>
<keyword evidence="9" id="KW-1185">Reference proteome</keyword>
<dbReference type="InterPro" id="IPR015942">
    <property type="entry name" value="Asp/Glu/hydantoin_racemase"/>
</dbReference>
<dbReference type="EC" id="5.1.1.3" evidence="2 7"/>
<dbReference type="AlphaFoldDB" id="A0A1W1UES0"/>
<comment type="function">
    <text evidence="7">Provides the (R)-glutamate required for cell wall biosynthesis.</text>
</comment>
<dbReference type="GO" id="GO:0071555">
    <property type="term" value="P:cell wall organization"/>
    <property type="evidence" value="ECO:0007669"/>
    <property type="project" value="UniProtKB-KW"/>
</dbReference>
<dbReference type="SUPFAM" id="SSF53681">
    <property type="entry name" value="Aspartate/glutamate racemase"/>
    <property type="match status" value="2"/>
</dbReference>
<comment type="similarity">
    <text evidence="7">Belongs to the aspartate/glutamate racemases family.</text>
</comment>
<accession>A0A1W1UES0</accession>
<dbReference type="PROSITE" id="PS00924">
    <property type="entry name" value="ASP_GLU_RACEMASE_2"/>
    <property type="match status" value="1"/>
</dbReference>
<keyword evidence="5 7" id="KW-0413">Isomerase</keyword>
<dbReference type="STRING" id="1122938.SAMN05660772_00323"/>
<dbReference type="PANTHER" id="PTHR21198:SF2">
    <property type="entry name" value="GLUTAMATE RACEMASE"/>
    <property type="match status" value="1"/>
</dbReference>
<dbReference type="Proteomes" id="UP000192408">
    <property type="component" value="Unassembled WGS sequence"/>
</dbReference>
<dbReference type="PANTHER" id="PTHR21198">
    <property type="entry name" value="GLUTAMATE RACEMASE"/>
    <property type="match status" value="1"/>
</dbReference>
<dbReference type="GO" id="GO:0009252">
    <property type="term" value="P:peptidoglycan biosynthetic process"/>
    <property type="evidence" value="ECO:0007669"/>
    <property type="project" value="UniProtKB-UniRule"/>
</dbReference>
<evidence type="ECO:0000313" key="8">
    <source>
        <dbReference type="EMBL" id="SMB79301.1"/>
    </source>
</evidence>
<dbReference type="GO" id="GO:0008360">
    <property type="term" value="P:regulation of cell shape"/>
    <property type="evidence" value="ECO:0007669"/>
    <property type="project" value="UniProtKB-KW"/>
</dbReference>
<comment type="catalytic activity">
    <reaction evidence="1 7">
        <text>L-glutamate = D-glutamate</text>
        <dbReference type="Rhea" id="RHEA:12813"/>
        <dbReference type="ChEBI" id="CHEBI:29985"/>
        <dbReference type="ChEBI" id="CHEBI:29986"/>
        <dbReference type="EC" id="5.1.1.3"/>
    </reaction>
</comment>
<keyword evidence="6 7" id="KW-0961">Cell wall biogenesis/degradation</keyword>
<name>A0A1W1UES0_9PAST</name>
<dbReference type="UniPathway" id="UPA00219"/>
<reference evidence="9" key="1">
    <citation type="submission" date="2017-04" db="EMBL/GenBank/DDBJ databases">
        <authorList>
            <person name="Varghese N."/>
            <person name="Submissions S."/>
        </authorList>
    </citation>
    <scope>NUCLEOTIDE SEQUENCE [LARGE SCALE GENOMIC DNA]</scope>
    <source>
        <strain evidence="9">DSM 23072</strain>
    </source>
</reference>
<evidence type="ECO:0000256" key="2">
    <source>
        <dbReference type="ARBA" id="ARBA00013090"/>
    </source>
</evidence>
<keyword evidence="3 7" id="KW-0133">Cell shape</keyword>
<proteinExistence type="inferred from homology"/>
<organism evidence="8 9">
    <name type="scientific">Pasteurella testudinis DSM 23072</name>
    <dbReference type="NCBI Taxonomy" id="1122938"/>
    <lineage>
        <taxon>Bacteria</taxon>
        <taxon>Pseudomonadati</taxon>
        <taxon>Pseudomonadota</taxon>
        <taxon>Gammaproteobacteria</taxon>
        <taxon>Pasteurellales</taxon>
        <taxon>Pasteurellaceae</taxon>
        <taxon>Pasteurella</taxon>
    </lineage>
</organism>
<feature type="active site" description="Proton donor/acceptor" evidence="7">
    <location>
        <position position="78"/>
    </location>
</feature>
<sequence>MKKEEKLPTILVFDSGVGGLTVYAEIQALLPNCHYLYCLDNAFFPYSEKSEQQIIDRTLLVCRQLVAQYPIDLIVIACNTAGTVVLPTLRENLPPHIGIVGTVPAIKPAAQVSQTKHIGLLATKGTVKRAYTEELIQNYAADCIVEKIGTTELAELAEKKMRGDSVDLGRLHNIVKPWVELKTLDTVIWGCTHFPLLENELKLCLPHVKYFVDSGKAVAKRVKHLLQEKRLYPAEHSRLQAAEKRIFSTAAINHIFGFQSMMQRYGFSEWKLLSEDKPT</sequence>
<dbReference type="RefSeq" id="WP_084255673.1">
    <property type="nucleotide sequence ID" value="NZ_FWWV01000002.1"/>
</dbReference>
<comment type="pathway">
    <text evidence="7">Cell wall biogenesis; peptidoglycan biosynthesis.</text>
</comment>
<dbReference type="HAMAP" id="MF_00258">
    <property type="entry name" value="Glu_racemase"/>
    <property type="match status" value="1"/>
</dbReference>
<feature type="binding site" evidence="7">
    <location>
        <begin position="79"/>
        <end position="80"/>
    </location>
    <ligand>
        <name>substrate</name>
    </ligand>
</feature>
<evidence type="ECO:0000313" key="9">
    <source>
        <dbReference type="Proteomes" id="UP000192408"/>
    </source>
</evidence>
<evidence type="ECO:0000256" key="4">
    <source>
        <dbReference type="ARBA" id="ARBA00022984"/>
    </source>
</evidence>
<keyword evidence="4 7" id="KW-0573">Peptidoglycan synthesis</keyword>
<dbReference type="InterPro" id="IPR033134">
    <property type="entry name" value="Asp/Glu_racemase_AS_2"/>
</dbReference>
<dbReference type="NCBIfam" id="TIGR00067">
    <property type="entry name" value="glut_race"/>
    <property type="match status" value="1"/>
</dbReference>
<dbReference type="InterPro" id="IPR004391">
    <property type="entry name" value="Glu_race"/>
</dbReference>
<dbReference type="FunFam" id="3.40.50.1860:FF:000001">
    <property type="entry name" value="Glutamate racemase"/>
    <property type="match status" value="1"/>
</dbReference>
<dbReference type="InterPro" id="IPR001920">
    <property type="entry name" value="Asp/Glu_race"/>
</dbReference>